<sequence length="264" mass="29087">MISRSCRTALILLSILVAISGCSTRSAIKTDPDDIYNSFRNEYGNCNATGLKAKASLYYTSKGSGHRTTMSLWGDYATPLRLDVRAGIGAYIAHIREDESGLTAFYPDQKTAYSHSSPVRAVHLLGLPFPFSLKDLAGLISGCYPNLIPKSYDTAVPENGNLRFTFDNGPVSSIVLTEQGTPMEISGRGEIPWRMELSSYEEDNSGKLLPEKIAVYTELGDKALLRIKSRTLTAKPWLAKALELKLPEGSEEIRLDRNGYVRID</sequence>
<dbReference type="HOGENOM" id="CLU_083263_0_0_7"/>
<organism evidence="2 3">
    <name type="scientific">Maridesulfovibrio salexigens (strain ATCC 14822 / DSM 2638 / NCIMB 8403 / VKM B-1763)</name>
    <name type="common">Desulfovibrio salexigens</name>
    <dbReference type="NCBI Taxonomy" id="526222"/>
    <lineage>
        <taxon>Bacteria</taxon>
        <taxon>Pseudomonadati</taxon>
        <taxon>Thermodesulfobacteriota</taxon>
        <taxon>Desulfovibrionia</taxon>
        <taxon>Desulfovibrionales</taxon>
        <taxon>Desulfovibrionaceae</taxon>
        <taxon>Maridesulfovibrio</taxon>
    </lineage>
</organism>
<feature type="signal peptide" evidence="1">
    <location>
        <begin position="1"/>
        <end position="27"/>
    </location>
</feature>
<dbReference type="PROSITE" id="PS51257">
    <property type="entry name" value="PROKAR_LIPOPROTEIN"/>
    <property type="match status" value="1"/>
</dbReference>
<dbReference type="Proteomes" id="UP000002601">
    <property type="component" value="Chromosome"/>
</dbReference>
<evidence type="ECO:0000256" key="1">
    <source>
        <dbReference type="SAM" id="SignalP"/>
    </source>
</evidence>
<dbReference type="OrthoDB" id="5470164at2"/>
<dbReference type="KEGG" id="dsa:Desal_3665"/>
<gene>
    <name evidence="2" type="ordered locus">Desal_3665</name>
</gene>
<dbReference type="AlphaFoldDB" id="C6BU02"/>
<evidence type="ECO:0008006" key="4">
    <source>
        <dbReference type="Google" id="ProtNLM"/>
    </source>
</evidence>
<dbReference type="EMBL" id="CP001649">
    <property type="protein sequence ID" value="ACS81711.1"/>
    <property type="molecule type" value="Genomic_DNA"/>
</dbReference>
<keyword evidence="3" id="KW-1185">Reference proteome</keyword>
<protein>
    <recommendedName>
        <fullName evidence="4">Outer-membrane lipoprotein LolB</fullName>
    </recommendedName>
</protein>
<evidence type="ECO:0000313" key="3">
    <source>
        <dbReference type="Proteomes" id="UP000002601"/>
    </source>
</evidence>
<accession>C6BU02</accession>
<name>C6BU02_MARSD</name>
<feature type="chain" id="PRO_5002959743" description="Outer-membrane lipoprotein LolB" evidence="1">
    <location>
        <begin position="28"/>
        <end position="264"/>
    </location>
</feature>
<dbReference type="eggNOG" id="ENOG5032ZKK">
    <property type="taxonomic scope" value="Bacteria"/>
</dbReference>
<keyword evidence="1" id="KW-0732">Signal</keyword>
<proteinExistence type="predicted"/>
<dbReference type="STRING" id="526222.Desal_3665"/>
<evidence type="ECO:0000313" key="2">
    <source>
        <dbReference type="EMBL" id="ACS81711.1"/>
    </source>
</evidence>
<reference evidence="2 3" key="1">
    <citation type="submission" date="2009-06" db="EMBL/GenBank/DDBJ databases">
        <title>Complete sequence of Desulfovibrio salexigens DSM 2638.</title>
        <authorList>
            <consortium name="US DOE Joint Genome Institute"/>
            <person name="Lucas S."/>
            <person name="Copeland A."/>
            <person name="Lapidus A."/>
            <person name="Glavina del Rio T."/>
            <person name="Tice H."/>
            <person name="Bruce D."/>
            <person name="Goodwin L."/>
            <person name="Pitluck S."/>
            <person name="Munk A.C."/>
            <person name="Brettin T."/>
            <person name="Detter J.C."/>
            <person name="Han C."/>
            <person name="Tapia R."/>
            <person name="Larimer F."/>
            <person name="Land M."/>
            <person name="Hauser L."/>
            <person name="Kyrpides N."/>
            <person name="Anderson I."/>
            <person name="Wall J.D."/>
            <person name="Arkin A.P."/>
            <person name="Dehal P."/>
            <person name="Chivian D."/>
            <person name="Giles B."/>
            <person name="Hazen T.C."/>
        </authorList>
    </citation>
    <scope>NUCLEOTIDE SEQUENCE [LARGE SCALE GENOMIC DNA]</scope>
    <source>
        <strain evidence="3">ATCC 14822 / DSM 2638 / NCIMB 8403 / VKM B-1763</strain>
    </source>
</reference>
<dbReference type="RefSeq" id="WP_015853527.1">
    <property type="nucleotide sequence ID" value="NC_012881.1"/>
</dbReference>